<comment type="similarity">
    <text evidence="1 3">Belongs to the aldehyde dehydrogenase family.</text>
</comment>
<dbReference type="InterPro" id="IPR015590">
    <property type="entry name" value="Aldehyde_DH_dom"/>
</dbReference>
<dbReference type="PANTHER" id="PTHR11699">
    <property type="entry name" value="ALDEHYDE DEHYDROGENASE-RELATED"/>
    <property type="match status" value="1"/>
</dbReference>
<evidence type="ECO:0000256" key="3">
    <source>
        <dbReference type="PIRNR" id="PIRNR036492"/>
    </source>
</evidence>
<organism evidence="6 7">
    <name type="scientific">Aeromicrobium wangtongii</name>
    <dbReference type="NCBI Taxonomy" id="2969247"/>
    <lineage>
        <taxon>Bacteria</taxon>
        <taxon>Bacillati</taxon>
        <taxon>Actinomycetota</taxon>
        <taxon>Actinomycetes</taxon>
        <taxon>Propionibacteriales</taxon>
        <taxon>Nocardioidaceae</taxon>
        <taxon>Aeromicrobium</taxon>
    </lineage>
</organism>
<dbReference type="RefSeq" id="WP_232403830.1">
    <property type="nucleotide sequence ID" value="NZ_CP102173.1"/>
</dbReference>
<dbReference type="SUPFAM" id="SSF53720">
    <property type="entry name" value="ALDH-like"/>
    <property type="match status" value="1"/>
</dbReference>
<dbReference type="Gene3D" id="3.40.309.10">
    <property type="entry name" value="Aldehyde Dehydrogenase, Chain A, domain 2"/>
    <property type="match status" value="1"/>
</dbReference>
<accession>A0ABY5M548</accession>
<evidence type="ECO:0000313" key="7">
    <source>
        <dbReference type="Proteomes" id="UP001316184"/>
    </source>
</evidence>
<evidence type="ECO:0000256" key="2">
    <source>
        <dbReference type="ARBA" id="ARBA00023002"/>
    </source>
</evidence>
<dbReference type="InterPro" id="IPR012394">
    <property type="entry name" value="Aldehyde_DH_NAD(P)"/>
</dbReference>
<proteinExistence type="inferred from homology"/>
<feature type="region of interest" description="Disordered" evidence="4">
    <location>
        <begin position="1"/>
        <end position="25"/>
    </location>
</feature>
<dbReference type="InterPro" id="IPR016161">
    <property type="entry name" value="Ald_DH/histidinol_DH"/>
</dbReference>
<dbReference type="Proteomes" id="UP001316184">
    <property type="component" value="Chromosome"/>
</dbReference>
<feature type="domain" description="Aldehyde dehydrogenase" evidence="5">
    <location>
        <begin position="15"/>
        <end position="466"/>
    </location>
</feature>
<dbReference type="EMBL" id="CP102173">
    <property type="protein sequence ID" value="UUP13298.1"/>
    <property type="molecule type" value="Genomic_DNA"/>
</dbReference>
<dbReference type="Pfam" id="PF00171">
    <property type="entry name" value="Aldedh"/>
    <property type="match status" value="1"/>
</dbReference>
<dbReference type="PIRSF" id="PIRSF036492">
    <property type="entry name" value="ALDH"/>
    <property type="match status" value="1"/>
</dbReference>
<evidence type="ECO:0000313" key="6">
    <source>
        <dbReference type="EMBL" id="UUP13298.1"/>
    </source>
</evidence>
<evidence type="ECO:0000256" key="4">
    <source>
        <dbReference type="SAM" id="MobiDB-lite"/>
    </source>
</evidence>
<dbReference type="Gene3D" id="3.40.605.10">
    <property type="entry name" value="Aldehyde Dehydrogenase, Chain A, domain 1"/>
    <property type="match status" value="1"/>
</dbReference>
<reference evidence="6 7" key="1">
    <citation type="submission" date="2022-08" db="EMBL/GenBank/DDBJ databases">
        <title>novel species in genus Aeromicrobium.</title>
        <authorList>
            <person name="Ye L."/>
        </authorList>
    </citation>
    <scope>NUCLEOTIDE SEQUENCE [LARGE SCALE GENOMIC DNA]</scope>
    <source>
        <strain evidence="7">zg-Y1379</strain>
    </source>
</reference>
<dbReference type="InterPro" id="IPR016162">
    <property type="entry name" value="Ald_DH_N"/>
</dbReference>
<dbReference type="CDD" id="cd07099">
    <property type="entry name" value="ALDH_DDALDH"/>
    <property type="match status" value="1"/>
</dbReference>
<dbReference type="InterPro" id="IPR016163">
    <property type="entry name" value="Ald_DH_C"/>
</dbReference>
<evidence type="ECO:0000256" key="1">
    <source>
        <dbReference type="ARBA" id="ARBA00009986"/>
    </source>
</evidence>
<keyword evidence="7" id="KW-1185">Reference proteome</keyword>
<keyword evidence="2 3" id="KW-0560">Oxidoreductase</keyword>
<name>A0ABY5M548_9ACTN</name>
<evidence type="ECO:0000259" key="5">
    <source>
        <dbReference type="Pfam" id="PF00171"/>
    </source>
</evidence>
<protein>
    <recommendedName>
        <fullName evidence="3">Aldehyde dehydrogenase</fullName>
    </recommendedName>
</protein>
<gene>
    <name evidence="6" type="ORF">NQV15_15825</name>
</gene>
<sequence length="505" mass="53357">MTATLEPTAGTDAPTETFDSLNPATGDVVGTHPIASKADVDAAVARARDTADWWGNLSFDERAEYLLTWRSVLTRRIAQLAELSHRETGKPHGDAQLEIVLAIDHIAWAAKHAKKVLGPHKVKSGLLMANQAATVEYRSLGVVGVIGPWNYPVFTPMGSIAYALAAGNTVVFKPSEYTPGVGQWLADSLTEVVHGRAVLQVVTGLGETGNALCTSGVDKLAFTGSGRTGKKVMAECAENLTPVIIEAGGKDSLIVDEDANLTKAAEAALWGGMSNAGQTCIGTERVYVHERVFDSFMTEILSQAKGLRAGADSGAKIGPITMPSQIDVIRTHIDDAIDKGAHVALGGKDAVGDRFVQPTILTHVPEDSVGMTEETFGPTLAINPVASMDEAVELTNATSYGLAGAVFSKKRGMEIAKRIRSGMTSVNSVIAFAGVPTLPFGGVGESGFGRIHGPDGLKEFTYAKAITRQKYRPPMLLTSFARDPKTDARVASLITLLHGGKKTIK</sequence>